<dbReference type="InterPro" id="IPR013766">
    <property type="entry name" value="Thioredoxin_domain"/>
</dbReference>
<comment type="caution">
    <text evidence="5">The sequence shown here is derived from an EMBL/GenBank/DDBJ whole genome shotgun (WGS) entry which is preliminary data.</text>
</comment>
<feature type="signal peptide" evidence="3">
    <location>
        <begin position="1"/>
        <end position="20"/>
    </location>
</feature>
<evidence type="ECO:0000256" key="3">
    <source>
        <dbReference type="SAM" id="SignalP"/>
    </source>
</evidence>
<dbReference type="InterPro" id="IPR051099">
    <property type="entry name" value="AGR/TXD"/>
</dbReference>
<name>A0ABU5QK68_9BACT</name>
<keyword evidence="2" id="KW-0676">Redox-active center</keyword>
<sequence>MLKTRILSALLILFAIGVNAKPNLSKAPVAATGIQFFKGTFKQALAKAKKENKMIMMDCYTTWCGPCKILKNQVFTDKALGDYMNQKYICVAMDYENGEGPAVAQKYPVDAYPSIYFIDSNGKPKTIMVGVPNPIPNAANVILAQAKKFVK</sequence>
<proteinExistence type="predicted"/>
<protein>
    <submittedName>
        <fullName evidence="5">Thioredoxin family protein</fullName>
    </submittedName>
</protein>
<reference evidence="5 6" key="1">
    <citation type="submission" date="2023-12" db="EMBL/GenBank/DDBJ databases">
        <title>Novel species of the genus Arcicella isolated from rivers.</title>
        <authorList>
            <person name="Lu H."/>
        </authorList>
    </citation>
    <scope>NUCLEOTIDE SEQUENCE [LARGE SCALE GENOMIC DNA]</scope>
    <source>
        <strain evidence="5 6">LMG 21963</strain>
    </source>
</reference>
<dbReference type="InterPro" id="IPR017937">
    <property type="entry name" value="Thioredoxin_CS"/>
</dbReference>
<dbReference type="InterPro" id="IPR036249">
    <property type="entry name" value="Thioredoxin-like_sf"/>
</dbReference>
<dbReference type="Gene3D" id="3.40.30.10">
    <property type="entry name" value="Glutaredoxin"/>
    <property type="match status" value="1"/>
</dbReference>
<dbReference type="SUPFAM" id="SSF52833">
    <property type="entry name" value="Thioredoxin-like"/>
    <property type="match status" value="1"/>
</dbReference>
<evidence type="ECO:0000256" key="2">
    <source>
        <dbReference type="ARBA" id="ARBA00023284"/>
    </source>
</evidence>
<evidence type="ECO:0000313" key="6">
    <source>
        <dbReference type="Proteomes" id="UP001304671"/>
    </source>
</evidence>
<dbReference type="RefSeq" id="WP_323247825.1">
    <property type="nucleotide sequence ID" value="NZ_JAYFUL010000007.1"/>
</dbReference>
<dbReference type="PROSITE" id="PS00194">
    <property type="entry name" value="THIOREDOXIN_1"/>
    <property type="match status" value="1"/>
</dbReference>
<dbReference type="PANTHER" id="PTHR15337">
    <property type="entry name" value="ANTERIOR GRADIENT PROTEIN-RELATED"/>
    <property type="match status" value="1"/>
</dbReference>
<dbReference type="PANTHER" id="PTHR15337:SF11">
    <property type="entry name" value="THIOREDOXIN DOMAIN-CONTAINING PROTEIN"/>
    <property type="match status" value="1"/>
</dbReference>
<dbReference type="EMBL" id="JAYFUL010000007">
    <property type="protein sequence ID" value="MEA5257448.1"/>
    <property type="molecule type" value="Genomic_DNA"/>
</dbReference>
<feature type="chain" id="PRO_5045608422" evidence="3">
    <location>
        <begin position="21"/>
        <end position="151"/>
    </location>
</feature>
<evidence type="ECO:0000256" key="1">
    <source>
        <dbReference type="ARBA" id="ARBA00022729"/>
    </source>
</evidence>
<gene>
    <name evidence="5" type="ORF">VB264_06615</name>
</gene>
<keyword evidence="6" id="KW-1185">Reference proteome</keyword>
<dbReference type="PROSITE" id="PS51352">
    <property type="entry name" value="THIOREDOXIN_2"/>
    <property type="match status" value="1"/>
</dbReference>
<evidence type="ECO:0000313" key="5">
    <source>
        <dbReference type="EMBL" id="MEA5257448.1"/>
    </source>
</evidence>
<feature type="domain" description="Thioredoxin" evidence="4">
    <location>
        <begin position="21"/>
        <end position="151"/>
    </location>
</feature>
<dbReference type="Pfam" id="PF13899">
    <property type="entry name" value="Thioredoxin_7"/>
    <property type="match status" value="1"/>
</dbReference>
<organism evidence="5 6">
    <name type="scientific">Arcicella aquatica</name>
    <dbReference type="NCBI Taxonomy" id="217141"/>
    <lineage>
        <taxon>Bacteria</taxon>
        <taxon>Pseudomonadati</taxon>
        <taxon>Bacteroidota</taxon>
        <taxon>Cytophagia</taxon>
        <taxon>Cytophagales</taxon>
        <taxon>Flectobacillaceae</taxon>
        <taxon>Arcicella</taxon>
    </lineage>
</organism>
<keyword evidence="1 3" id="KW-0732">Signal</keyword>
<evidence type="ECO:0000259" key="4">
    <source>
        <dbReference type="PROSITE" id="PS51352"/>
    </source>
</evidence>
<accession>A0ABU5QK68</accession>
<dbReference type="Proteomes" id="UP001304671">
    <property type="component" value="Unassembled WGS sequence"/>
</dbReference>